<evidence type="ECO:0000256" key="9">
    <source>
        <dbReference type="PROSITE-ProRule" id="PRU00125"/>
    </source>
</evidence>
<keyword evidence="8" id="KW-0965">Cell junction</keyword>
<dbReference type="GO" id="GO:0070161">
    <property type="term" value="C:anchoring junction"/>
    <property type="evidence" value="ECO:0007669"/>
    <property type="project" value="UniProtKB-SubCell"/>
</dbReference>
<proteinExistence type="predicted"/>
<dbReference type="InterPro" id="IPR001781">
    <property type="entry name" value="Znf_LIM"/>
</dbReference>
<dbReference type="RefSeq" id="XP_004343770.1">
    <property type="nucleotide sequence ID" value="XM_004343720.2"/>
</dbReference>
<dbReference type="PANTHER" id="PTHR15711:SF22">
    <property type="entry name" value="RAP-GAP DOMAIN-CONTAINING PROTEIN"/>
    <property type="match status" value="1"/>
</dbReference>
<dbReference type="RefSeq" id="XP_011270710.1">
    <property type="nucleotide sequence ID" value="XM_011272408.1"/>
</dbReference>
<reference evidence="14" key="2">
    <citation type="submission" date="2011-02" db="EMBL/GenBank/DDBJ databases">
        <title>The Genome Sequence of Capsaspora owczarzaki ATCC 30864.</title>
        <authorList>
            <person name="Russ C."/>
            <person name="Cuomo C."/>
            <person name="Burger G."/>
            <person name="Gray M.W."/>
            <person name="Holland P.W.H."/>
            <person name="King N."/>
            <person name="Lang F.B.F."/>
            <person name="Roger A.J."/>
            <person name="Ruiz-Trillo I."/>
            <person name="Young S.K."/>
            <person name="Zeng Q."/>
            <person name="Gargeya S."/>
            <person name="Alvarado L."/>
            <person name="Berlin A."/>
            <person name="Chapman S.B."/>
            <person name="Chen Z."/>
            <person name="Freedman E."/>
            <person name="Gellesch M."/>
            <person name="Goldberg J."/>
            <person name="Griggs A."/>
            <person name="Gujja S."/>
            <person name="Heilman E."/>
            <person name="Heiman D."/>
            <person name="Howarth C."/>
            <person name="Mehta T."/>
            <person name="Neiman D."/>
            <person name="Pearson M."/>
            <person name="Roberts A."/>
            <person name="Saif S."/>
            <person name="Shea T."/>
            <person name="Shenoy N."/>
            <person name="Sisk P."/>
            <person name="Stolte C."/>
            <person name="Sykes S."/>
            <person name="White J."/>
            <person name="Yandava C."/>
            <person name="Haas B."/>
            <person name="Nusbaum C."/>
            <person name="Birren B."/>
        </authorList>
    </citation>
    <scope>NUCLEOTIDE SEQUENCE</scope>
    <source>
        <strain evidence="14">ATCC 30864</strain>
    </source>
</reference>
<evidence type="ECO:0000256" key="4">
    <source>
        <dbReference type="ARBA" id="ARBA00022490"/>
    </source>
</evidence>
<evidence type="ECO:0000256" key="8">
    <source>
        <dbReference type="ARBA" id="ARBA00022949"/>
    </source>
</evidence>
<evidence type="ECO:0000256" key="7">
    <source>
        <dbReference type="ARBA" id="ARBA00022833"/>
    </source>
</evidence>
<dbReference type="GO" id="GO:0005737">
    <property type="term" value="C:cytoplasm"/>
    <property type="evidence" value="ECO:0007669"/>
    <property type="project" value="UniProtKB-SubCell"/>
</dbReference>
<evidence type="ECO:0000256" key="5">
    <source>
        <dbReference type="ARBA" id="ARBA00022723"/>
    </source>
</evidence>
<dbReference type="SUPFAM" id="SSF57716">
    <property type="entry name" value="Glucocorticoid receptor-like (DNA-binding domain)"/>
    <property type="match status" value="5"/>
</dbReference>
<keyword evidence="6" id="KW-0677">Repeat</keyword>
<accession>E9CG06</accession>
<organism evidence="12 14">
    <name type="scientific">Capsaspora owczarzaki (strain ATCC 30864)</name>
    <dbReference type="NCBI Taxonomy" id="595528"/>
    <lineage>
        <taxon>Eukaryota</taxon>
        <taxon>Filasterea</taxon>
        <taxon>Capsaspora</taxon>
    </lineage>
</organism>
<evidence type="ECO:0000256" key="1">
    <source>
        <dbReference type="ARBA" id="ARBA00004282"/>
    </source>
</evidence>
<dbReference type="Pfam" id="PF02145">
    <property type="entry name" value="Rap_GAP"/>
    <property type="match status" value="1"/>
</dbReference>
<dbReference type="SMART" id="SM00132">
    <property type="entry name" value="LIM"/>
    <property type="match status" value="4"/>
</dbReference>
<dbReference type="InterPro" id="IPR035974">
    <property type="entry name" value="Rap/Ran-GAP_sf"/>
</dbReference>
<reference evidence="12" key="1">
    <citation type="submission" date="2011-02" db="EMBL/GenBank/DDBJ databases">
        <title>The Genome Sequence of Capsaspora owczarzaki ATCC 30864.</title>
        <authorList>
            <consortium name="The Broad Institute Genome Sequencing Platform"/>
            <person name="Russ C."/>
            <person name="Cuomo C."/>
            <person name="Burger G."/>
            <person name="Gray M.W."/>
            <person name="Holland P.W.H."/>
            <person name="King N."/>
            <person name="Lang F.B.F."/>
            <person name="Roger A.J."/>
            <person name="Ruiz-Trillo I."/>
            <person name="Young S.K."/>
            <person name="Zeng Q."/>
            <person name="Gargeya S."/>
            <person name="Alvarado L."/>
            <person name="Berlin A."/>
            <person name="Chapman S.B."/>
            <person name="Chen Z."/>
            <person name="Freedman E."/>
            <person name="Gellesch M."/>
            <person name="Goldberg J."/>
            <person name="Griggs A."/>
            <person name="Gujja S."/>
            <person name="Heilman E."/>
            <person name="Heiman D."/>
            <person name="Howarth C."/>
            <person name="Mehta T."/>
            <person name="Neiman D."/>
            <person name="Pearson M."/>
            <person name="Roberts A."/>
            <person name="Saif S."/>
            <person name="Shea T."/>
            <person name="Shenoy N."/>
            <person name="Sisk P."/>
            <person name="Stolte C."/>
            <person name="Sykes S."/>
            <person name="White J."/>
            <person name="Yandava C."/>
            <person name="Haas B."/>
            <person name="Nusbaum C."/>
            <person name="Birren B."/>
        </authorList>
    </citation>
    <scope>NUCLEOTIDE SEQUENCE</scope>
    <source>
        <strain evidence="12">ATCC 30864</strain>
    </source>
</reference>
<dbReference type="InterPro" id="IPR000331">
    <property type="entry name" value="Rap/Ran_GAP_dom"/>
</dbReference>
<evidence type="ECO:0000259" key="10">
    <source>
        <dbReference type="PROSITE" id="PS50023"/>
    </source>
</evidence>
<sequence length="692" mass="78314">MSGLDASASAASLGSVQGPATTNVLVTPIAGFHTERERLLSVNLGGKTLDSIKTKTYTIEHTRERWYERFFWDKEHQNFVGKHDVLGPIALSLLKEKVVSSADEKKYQYRAILWTKKGMLRCYFPKKSNKTADVFASIADACELQRSSLNNLMLVQKEQQQKLSTDLLKIESMETSSRLIFGVVFGRNNQTSLEDMLLNEHGSETFTQLLDVIATKVDVNTFQNKDLMKFAGLSAKSETTSDGVESAYYTEFDGFEIMFHVSTLLPYVASDMQQVARKRKIGNDIGVLVVHEGTGGFSPSMTSSKVNHVFGMLQVDKRQNTHVQFRFVTAAKDEVPAFGPVLQEELTVFDDPAVFRSFILTKMINGVHAAYHHAPGFRRETTQEKLLDDLLNRYSSRNRWVSWSSKHARRRSVLISPAELHAGLCASCLKPITISETGVSALGKSWHVNHFVCAHCDVAFGTSPFIVNPQDNKPYCEKDYEDLFCPRCQACEKPISDYVLQAMGKTWHMLHFVCDECQEPIGERLFVEKDGKAYCLDDFYKKFGFACAKCSELITGEYIEALGRRWHTQCYTCFSCNKSINGPNVNAMGFPWHPDCFCCQVCRKTFDDGCFFEHENRPYCELHFYDITGSLCAKCQEPILDDQIVRALDKSYHADHFCCMKCNKVIGDNEHFIEHEAMPYCQGCAVEFESST</sequence>
<evidence type="ECO:0000313" key="12">
    <source>
        <dbReference type="EMBL" id="KJE96774.1"/>
    </source>
</evidence>
<comment type="subcellular location">
    <subcellularLocation>
        <location evidence="1">Cell junction</location>
    </subcellularLocation>
    <subcellularLocation>
        <location evidence="2">Cytoplasm</location>
    </subcellularLocation>
</comment>
<dbReference type="eggNOG" id="KOG1703">
    <property type="taxonomic scope" value="Eukaryota"/>
</dbReference>
<feature type="domain" description="LIM zinc-binding" evidence="10">
    <location>
        <begin position="423"/>
        <end position="484"/>
    </location>
</feature>
<feature type="domain" description="LIM zinc-binding" evidence="10">
    <location>
        <begin position="571"/>
        <end position="630"/>
    </location>
</feature>
<evidence type="ECO:0000256" key="6">
    <source>
        <dbReference type="ARBA" id="ARBA00022737"/>
    </source>
</evidence>
<keyword evidence="9" id="KW-0440">LIM domain</keyword>
<dbReference type="GO" id="GO:0051056">
    <property type="term" value="P:regulation of small GTPase mediated signal transduction"/>
    <property type="evidence" value="ECO:0007669"/>
    <property type="project" value="InterPro"/>
</dbReference>
<dbReference type="EMBL" id="KE346372">
    <property type="protein sequence ID" value="KJE96775.1"/>
    <property type="molecule type" value="Genomic_DNA"/>
</dbReference>
<dbReference type="PANTHER" id="PTHR15711">
    <property type="entry name" value="RAP GTPASE-ACTIVATING PROTEIN"/>
    <property type="match status" value="1"/>
</dbReference>
<dbReference type="GO" id="GO:0046872">
    <property type="term" value="F:metal ion binding"/>
    <property type="evidence" value="ECO:0007669"/>
    <property type="project" value="UniProtKB-KW"/>
</dbReference>
<dbReference type="PROSITE" id="PS00478">
    <property type="entry name" value="LIM_DOMAIN_1"/>
    <property type="match status" value="2"/>
</dbReference>
<dbReference type="Gene3D" id="3.40.50.11210">
    <property type="entry name" value="Rap/Ran-GAP"/>
    <property type="match status" value="1"/>
</dbReference>
<name>E9CG06_CAPO3</name>
<dbReference type="SUPFAM" id="SSF111347">
    <property type="entry name" value="Rap/Ran-GAP"/>
    <property type="match status" value="1"/>
</dbReference>
<evidence type="ECO:0000256" key="3">
    <source>
        <dbReference type="ARBA" id="ARBA00022468"/>
    </source>
</evidence>
<dbReference type="Pfam" id="PF21022">
    <property type="entry name" value="Rap-GAP_dimer"/>
    <property type="match status" value="1"/>
</dbReference>
<dbReference type="eggNOG" id="KOG3686">
    <property type="taxonomic scope" value="Eukaryota"/>
</dbReference>
<feature type="domain" description="Rap-GAP" evidence="11">
    <location>
        <begin position="167"/>
        <end position="391"/>
    </location>
</feature>
<dbReference type="Gene3D" id="2.10.110.10">
    <property type="entry name" value="Cysteine Rich Protein"/>
    <property type="match status" value="5"/>
</dbReference>
<evidence type="ECO:0000313" key="13">
    <source>
        <dbReference type="EMBL" id="KJE96775.1"/>
    </source>
</evidence>
<keyword evidence="5 9" id="KW-0479">Metal-binding</keyword>
<keyword evidence="3" id="KW-0343">GTPase activation</keyword>
<protein>
    <submittedName>
        <fullName evidence="12 13">LIM domain-containing protein</fullName>
    </submittedName>
</protein>
<dbReference type="CDD" id="cd08368">
    <property type="entry name" value="LIM"/>
    <property type="match status" value="1"/>
</dbReference>
<dbReference type="Proteomes" id="UP000008743">
    <property type="component" value="Unassembled WGS sequence"/>
</dbReference>
<evidence type="ECO:0000256" key="2">
    <source>
        <dbReference type="ARBA" id="ARBA00004496"/>
    </source>
</evidence>
<dbReference type="OrthoDB" id="15567at2759"/>
<feature type="domain" description="LIM zinc-binding" evidence="10">
    <location>
        <begin position="486"/>
        <end position="545"/>
    </location>
</feature>
<feature type="domain" description="LIM zinc-binding" evidence="10">
    <location>
        <begin position="631"/>
        <end position="691"/>
    </location>
</feature>
<dbReference type="EMBL" id="KE346372">
    <property type="protein sequence ID" value="KJE96774.1"/>
    <property type="molecule type" value="Genomic_DNA"/>
</dbReference>
<dbReference type="GO" id="GO:0005096">
    <property type="term" value="F:GTPase activator activity"/>
    <property type="evidence" value="ECO:0007669"/>
    <property type="project" value="UniProtKB-KW"/>
</dbReference>
<dbReference type="PROSITE" id="PS50085">
    <property type="entry name" value="RAPGAP"/>
    <property type="match status" value="1"/>
</dbReference>
<keyword evidence="4" id="KW-0963">Cytoplasm</keyword>
<evidence type="ECO:0000313" key="14">
    <source>
        <dbReference type="Proteomes" id="UP000008743"/>
    </source>
</evidence>
<gene>
    <name evidence="12" type="ORF">CAOG_007046</name>
</gene>
<evidence type="ECO:0000259" key="11">
    <source>
        <dbReference type="PROSITE" id="PS50085"/>
    </source>
</evidence>
<keyword evidence="7 9" id="KW-0862">Zinc</keyword>
<keyword evidence="14" id="KW-1185">Reference proteome</keyword>
<dbReference type="AlphaFoldDB" id="E9CG06"/>
<dbReference type="FunFam" id="2.10.110.10:FF:000008">
    <property type="entry name" value="Paxillin isoform 1"/>
    <property type="match status" value="1"/>
</dbReference>
<dbReference type="Pfam" id="PF00412">
    <property type="entry name" value="LIM"/>
    <property type="match status" value="4"/>
</dbReference>
<dbReference type="InterPro" id="IPR050989">
    <property type="entry name" value="Rap1_Ran_GAP"/>
</dbReference>
<dbReference type="PROSITE" id="PS50023">
    <property type="entry name" value="LIM_DOMAIN_2"/>
    <property type="match status" value="4"/>
</dbReference>
<dbReference type="InParanoid" id="E9CG06"/>
<dbReference type="STRING" id="595528.E9CG06"/>